<keyword evidence="9" id="KW-1185">Reference proteome</keyword>
<keyword evidence="5" id="KW-0539">Nucleus</keyword>
<proteinExistence type="predicted"/>
<evidence type="ECO:0000313" key="9">
    <source>
        <dbReference type="Proteomes" id="UP000800200"/>
    </source>
</evidence>
<keyword evidence="4" id="KW-0804">Transcription</keyword>
<sequence>MYHFTAPPHLYHHPGVSSGSHLRRYERSSPPPQRSLSITIKPGTNNERPSQDITLTLRQQPKEALVTTEGKEKARKPVDPPPIIQLTVKPQADPAQHFLQSPYLFMCTSLYKVDKNEAWDGNASKSLAGSLVSSLHRLKDVDNKDGGFFVFGDISVKVQGQFRLHFSLFDLRKESSDVQYLGSITSEPFRVLLPKDFKGMDESTYLSRAFSDQGVRLRLRKEPRAMM</sequence>
<dbReference type="PROSITE" id="PS51821">
    <property type="entry name" value="VELVET"/>
    <property type="match status" value="1"/>
</dbReference>
<feature type="domain" description="Velvet" evidence="7">
    <location>
        <begin position="47"/>
        <end position="220"/>
    </location>
</feature>
<evidence type="ECO:0000313" key="8">
    <source>
        <dbReference type="EMBL" id="KAF2178210.1"/>
    </source>
</evidence>
<dbReference type="PANTHER" id="PTHR33572">
    <property type="entry name" value="SPORE DEVELOPMENT REGULATOR VOSA"/>
    <property type="match status" value="1"/>
</dbReference>
<evidence type="ECO:0000256" key="1">
    <source>
        <dbReference type="ARBA" id="ARBA00004123"/>
    </source>
</evidence>
<evidence type="ECO:0000259" key="7">
    <source>
        <dbReference type="PROSITE" id="PS51821"/>
    </source>
</evidence>
<comment type="subcellular location">
    <subcellularLocation>
        <location evidence="1">Nucleus</location>
    </subcellularLocation>
</comment>
<dbReference type="InterPro" id="IPR021740">
    <property type="entry name" value="Velvet"/>
</dbReference>
<name>A0A6A6DJW0_9PEZI</name>
<evidence type="ECO:0000256" key="5">
    <source>
        <dbReference type="ARBA" id="ARBA00023242"/>
    </source>
</evidence>
<dbReference type="GO" id="GO:0030435">
    <property type="term" value="P:sporulation resulting in formation of a cellular spore"/>
    <property type="evidence" value="ECO:0007669"/>
    <property type="project" value="UniProtKB-KW"/>
</dbReference>
<dbReference type="PANTHER" id="PTHR33572:SF18">
    <property type="entry name" value="SPORE DEVELOPMENT REGULATOR VOSA"/>
    <property type="match status" value="1"/>
</dbReference>
<organism evidence="8 9">
    <name type="scientific">Zopfia rhizophila CBS 207.26</name>
    <dbReference type="NCBI Taxonomy" id="1314779"/>
    <lineage>
        <taxon>Eukaryota</taxon>
        <taxon>Fungi</taxon>
        <taxon>Dikarya</taxon>
        <taxon>Ascomycota</taxon>
        <taxon>Pezizomycotina</taxon>
        <taxon>Dothideomycetes</taxon>
        <taxon>Dothideomycetes incertae sedis</taxon>
        <taxon>Zopfiaceae</taxon>
        <taxon>Zopfia</taxon>
    </lineage>
</organism>
<evidence type="ECO:0000256" key="2">
    <source>
        <dbReference type="ARBA" id="ARBA00022969"/>
    </source>
</evidence>
<dbReference type="EMBL" id="ML994676">
    <property type="protein sequence ID" value="KAF2178210.1"/>
    <property type="molecule type" value="Genomic_DNA"/>
</dbReference>
<gene>
    <name evidence="8" type="ORF">K469DRAFT_599983</name>
</gene>
<feature type="region of interest" description="Disordered" evidence="6">
    <location>
        <begin position="1"/>
        <end position="50"/>
    </location>
</feature>
<evidence type="ECO:0000256" key="4">
    <source>
        <dbReference type="ARBA" id="ARBA00023163"/>
    </source>
</evidence>
<dbReference type="AlphaFoldDB" id="A0A6A6DJW0"/>
<keyword evidence="2" id="KW-0749">Sporulation</keyword>
<keyword evidence="3" id="KW-0805">Transcription regulation</keyword>
<dbReference type="Gene3D" id="2.60.40.3960">
    <property type="entry name" value="Velvet domain"/>
    <property type="match status" value="1"/>
</dbReference>
<dbReference type="InterPro" id="IPR037525">
    <property type="entry name" value="Velvet_dom"/>
</dbReference>
<feature type="compositionally biased region" description="Polar residues" evidence="6">
    <location>
        <begin position="34"/>
        <end position="50"/>
    </location>
</feature>
<dbReference type="Proteomes" id="UP000800200">
    <property type="component" value="Unassembled WGS sequence"/>
</dbReference>
<reference evidence="8" key="1">
    <citation type="journal article" date="2020" name="Stud. Mycol.">
        <title>101 Dothideomycetes genomes: a test case for predicting lifestyles and emergence of pathogens.</title>
        <authorList>
            <person name="Haridas S."/>
            <person name="Albert R."/>
            <person name="Binder M."/>
            <person name="Bloem J."/>
            <person name="Labutti K."/>
            <person name="Salamov A."/>
            <person name="Andreopoulos B."/>
            <person name="Baker S."/>
            <person name="Barry K."/>
            <person name="Bills G."/>
            <person name="Bluhm B."/>
            <person name="Cannon C."/>
            <person name="Castanera R."/>
            <person name="Culley D."/>
            <person name="Daum C."/>
            <person name="Ezra D."/>
            <person name="Gonzalez J."/>
            <person name="Henrissat B."/>
            <person name="Kuo A."/>
            <person name="Liang C."/>
            <person name="Lipzen A."/>
            <person name="Lutzoni F."/>
            <person name="Magnuson J."/>
            <person name="Mondo S."/>
            <person name="Nolan M."/>
            <person name="Ohm R."/>
            <person name="Pangilinan J."/>
            <person name="Park H.-J."/>
            <person name="Ramirez L."/>
            <person name="Alfaro M."/>
            <person name="Sun H."/>
            <person name="Tritt A."/>
            <person name="Yoshinaga Y."/>
            <person name="Zwiers L.-H."/>
            <person name="Turgeon B."/>
            <person name="Goodwin S."/>
            <person name="Spatafora J."/>
            <person name="Crous P."/>
            <person name="Grigoriev I."/>
        </authorList>
    </citation>
    <scope>NUCLEOTIDE SEQUENCE</scope>
    <source>
        <strain evidence="8">CBS 207.26</strain>
    </source>
</reference>
<protein>
    <recommendedName>
        <fullName evidence="7">Velvet domain-containing protein</fullName>
    </recommendedName>
</protein>
<dbReference type="OrthoDB" id="5599552at2759"/>
<dbReference type="InterPro" id="IPR038491">
    <property type="entry name" value="Velvet_dom_sf"/>
</dbReference>
<dbReference type="Pfam" id="PF11754">
    <property type="entry name" value="Velvet"/>
    <property type="match status" value="2"/>
</dbReference>
<dbReference type="GO" id="GO:0005634">
    <property type="term" value="C:nucleus"/>
    <property type="evidence" value="ECO:0007669"/>
    <property type="project" value="UniProtKB-SubCell"/>
</dbReference>
<accession>A0A6A6DJW0</accession>
<evidence type="ECO:0000256" key="6">
    <source>
        <dbReference type="SAM" id="MobiDB-lite"/>
    </source>
</evidence>
<evidence type="ECO:0000256" key="3">
    <source>
        <dbReference type="ARBA" id="ARBA00023015"/>
    </source>
</evidence>